<keyword evidence="2" id="KW-0378">Hydrolase</keyword>
<dbReference type="AlphaFoldDB" id="A0A853GQD5"/>
<sequence>MRYWWVNQNQTYRHEVPGGYLWSPKRKANQAQNPFYDFMREVTPGDVIFSFSNTNIRAIGIAASHAYEAPKPLEFGQAGAYWNNIGWRIDVKFHELRRTTRPADHMNVLAPLLPTKYAPLRPNGAGLQSVYLTRLPETFAAALIDLLGAEAHSLVKGYYLAEEQPTYTASGVGLVQWEEYELNQVQADATLMETEKQAIVLARRGQGLFKKRVMTLEHGCRITGVDREEHLRASHCKPWRDATNEERLDGENGLLLTPSMDHLFDRGFIGFDDNGQTIVSPVAHQESLARMGLDPQHPPNVGSFSTGQRKYLAFHRENVLLMSRFLEHL</sequence>
<reference evidence="2 3" key="1">
    <citation type="submission" date="2020-07" db="EMBL/GenBank/DDBJ databases">
        <title>Taxonomic revisions and descriptions of new bacterial species based on genomic comparisons in the high-G+C-content subgroup of the family Alcaligenaceae.</title>
        <authorList>
            <person name="Szabo A."/>
            <person name="Felfoldi T."/>
        </authorList>
    </citation>
    <scope>NUCLEOTIDE SEQUENCE [LARGE SCALE GENOMIC DNA]</scope>
    <source>
        <strain evidence="2 3">DSM 25667</strain>
    </source>
</reference>
<protein>
    <submittedName>
        <fullName evidence="2">HNH endonuclease</fullName>
    </submittedName>
</protein>
<dbReference type="Pfam" id="PF13391">
    <property type="entry name" value="HNH_2"/>
    <property type="match status" value="1"/>
</dbReference>
<dbReference type="InterPro" id="IPR003615">
    <property type="entry name" value="HNH_nuc"/>
</dbReference>
<dbReference type="OrthoDB" id="9811869at2"/>
<evidence type="ECO:0000313" key="3">
    <source>
        <dbReference type="Proteomes" id="UP000554144"/>
    </source>
</evidence>
<evidence type="ECO:0000259" key="1">
    <source>
        <dbReference type="Pfam" id="PF13391"/>
    </source>
</evidence>
<keyword evidence="2" id="KW-0540">Nuclease</keyword>
<dbReference type="RefSeq" id="WP_130037088.1">
    <property type="nucleotide sequence ID" value="NZ_JACCEV010000001.1"/>
</dbReference>
<comment type="caution">
    <text evidence="2">The sequence shown here is derived from an EMBL/GenBank/DDBJ whole genome shotgun (WGS) entry which is preliminary data.</text>
</comment>
<organism evidence="2 3">
    <name type="scientific">Pollutimonas harenae</name>
    <dbReference type="NCBI Taxonomy" id="657015"/>
    <lineage>
        <taxon>Bacteria</taxon>
        <taxon>Pseudomonadati</taxon>
        <taxon>Pseudomonadota</taxon>
        <taxon>Betaproteobacteria</taxon>
        <taxon>Burkholderiales</taxon>
        <taxon>Alcaligenaceae</taxon>
        <taxon>Pollutimonas</taxon>
    </lineage>
</organism>
<keyword evidence="3" id="KW-1185">Reference proteome</keyword>
<gene>
    <name evidence="2" type="ORF">H0A62_06590</name>
</gene>
<name>A0A853GQD5_9BURK</name>
<feature type="domain" description="HNH nuclease" evidence="1">
    <location>
        <begin position="220"/>
        <end position="272"/>
    </location>
</feature>
<proteinExistence type="predicted"/>
<accession>A0A853GQD5</accession>
<dbReference type="Proteomes" id="UP000554144">
    <property type="component" value="Unassembled WGS sequence"/>
</dbReference>
<keyword evidence="2" id="KW-0255">Endonuclease</keyword>
<dbReference type="GO" id="GO:0004519">
    <property type="term" value="F:endonuclease activity"/>
    <property type="evidence" value="ECO:0007669"/>
    <property type="project" value="UniProtKB-KW"/>
</dbReference>
<dbReference type="EMBL" id="JACCEV010000001">
    <property type="protein sequence ID" value="NYT85268.1"/>
    <property type="molecule type" value="Genomic_DNA"/>
</dbReference>
<evidence type="ECO:0000313" key="2">
    <source>
        <dbReference type="EMBL" id="NYT85268.1"/>
    </source>
</evidence>